<evidence type="ECO:0000313" key="1">
    <source>
        <dbReference type="EMBL" id="CUH78358.1"/>
    </source>
</evidence>
<evidence type="ECO:0008006" key="3">
    <source>
        <dbReference type="Google" id="ProtNLM"/>
    </source>
</evidence>
<dbReference type="RefSeq" id="WP_058289914.1">
    <property type="nucleotide sequence ID" value="NZ_CYSD01000031.1"/>
</dbReference>
<dbReference type="OrthoDB" id="6461049at2"/>
<reference evidence="1 2" key="1">
    <citation type="submission" date="2015-09" db="EMBL/GenBank/DDBJ databases">
        <authorList>
            <consortium name="Swine Surveillance"/>
        </authorList>
    </citation>
    <scope>NUCLEOTIDE SEQUENCE [LARGE SCALE GENOMIC DNA]</scope>
    <source>
        <strain evidence="1 2">CECT 7557</strain>
    </source>
</reference>
<sequence length="173" mass="18500">MAGVFMRIDGIDSFNGMASIQEIAGKKGFFPVADYKLGYSRSIYIAVGSSGDAETGVPTLSDVDVTREPDAASAILETLFFAPGDKGKTFEILETKTKNDGAGMIPTRVITLEEARLSSYNCEPGKSKMSLSYTTISVTHYYETTAGAVEKGDVVKFDLRTGQLVSGNQAAKK</sequence>
<name>A0A0P1GRN7_9RHOB</name>
<organism evidence="1 2">
    <name type="scientific">Tritonibacter multivorans</name>
    <dbReference type="NCBI Taxonomy" id="928856"/>
    <lineage>
        <taxon>Bacteria</taxon>
        <taxon>Pseudomonadati</taxon>
        <taxon>Pseudomonadota</taxon>
        <taxon>Alphaproteobacteria</taxon>
        <taxon>Rhodobacterales</taxon>
        <taxon>Paracoccaceae</taxon>
        <taxon>Tritonibacter</taxon>
    </lineage>
</organism>
<protein>
    <recommendedName>
        <fullName evidence="3">Type VI secretion system tube protein Hcp</fullName>
    </recommendedName>
</protein>
<gene>
    <name evidence="1" type="ORF">TRM7557_01839</name>
</gene>
<dbReference type="InterPro" id="IPR008514">
    <property type="entry name" value="T6SS_Hcp"/>
</dbReference>
<dbReference type="STRING" id="928856.SAMN04488049_10811"/>
<dbReference type="InterPro" id="IPR036624">
    <property type="entry name" value="Hcp1-lik_sf"/>
</dbReference>
<dbReference type="Pfam" id="PF05638">
    <property type="entry name" value="T6SS_HCP"/>
    <property type="match status" value="1"/>
</dbReference>
<dbReference type="SUPFAM" id="SSF141452">
    <property type="entry name" value="Hcp1-like"/>
    <property type="match status" value="1"/>
</dbReference>
<accession>A0A0P1GRN7</accession>
<dbReference type="Proteomes" id="UP000052022">
    <property type="component" value="Unassembled WGS sequence"/>
</dbReference>
<dbReference type="AlphaFoldDB" id="A0A0P1GRN7"/>
<evidence type="ECO:0000313" key="2">
    <source>
        <dbReference type="Proteomes" id="UP000052022"/>
    </source>
</evidence>
<proteinExistence type="predicted"/>
<keyword evidence="2" id="KW-1185">Reference proteome</keyword>
<dbReference type="EMBL" id="CYSD01000031">
    <property type="protein sequence ID" value="CUH78358.1"/>
    <property type="molecule type" value="Genomic_DNA"/>
</dbReference>
<dbReference type="Gene3D" id="2.30.110.20">
    <property type="entry name" value="Hcp1-like"/>
    <property type="match status" value="1"/>
</dbReference>